<protein>
    <submittedName>
        <fullName evidence="2">Uncharacterized protein</fullName>
    </submittedName>
</protein>
<keyword evidence="1" id="KW-0175">Coiled coil</keyword>
<dbReference type="Proteomes" id="UP000794436">
    <property type="component" value="Unassembled WGS sequence"/>
</dbReference>
<dbReference type="AlphaFoldDB" id="A0A8K1CX57"/>
<organism evidence="2 3">
    <name type="scientific">Pythium oligandrum</name>
    <name type="common">Mycoparasitic fungus</name>
    <dbReference type="NCBI Taxonomy" id="41045"/>
    <lineage>
        <taxon>Eukaryota</taxon>
        <taxon>Sar</taxon>
        <taxon>Stramenopiles</taxon>
        <taxon>Oomycota</taxon>
        <taxon>Peronosporomycetes</taxon>
        <taxon>Pythiales</taxon>
        <taxon>Pythiaceae</taxon>
        <taxon>Pythium</taxon>
    </lineage>
</organism>
<sequence>MPTSLAVVVRARHGALTAETASCGSISSQTPQSLARVVTSSARPKKRKATCKARTDEIKQLQDEENELKAAVERVKQAKRATHMLKLSKAAHQFTVFQSSLEQSNGVIASAKSLIGSALEHNPLYTRIRLPARSSMDRQLILGMARGPQLRKAAKYIVERVRFQNLNRSLRQAEIAEGEGGDFWFSQLDIMPFKGARGVKLVLDQIDSFMRYHEFIVLENLDITVLQRPHRPEIQTEQSWNRHGQEH</sequence>
<name>A0A8K1CX57_PYTOL</name>
<evidence type="ECO:0000313" key="2">
    <source>
        <dbReference type="EMBL" id="TMW69863.1"/>
    </source>
</evidence>
<dbReference type="EMBL" id="SPLM01000001">
    <property type="protein sequence ID" value="TMW69863.1"/>
    <property type="molecule type" value="Genomic_DNA"/>
</dbReference>
<proteinExistence type="predicted"/>
<evidence type="ECO:0000256" key="1">
    <source>
        <dbReference type="SAM" id="Coils"/>
    </source>
</evidence>
<gene>
    <name evidence="2" type="ORF">Poli38472_002019</name>
</gene>
<comment type="caution">
    <text evidence="2">The sequence shown here is derived from an EMBL/GenBank/DDBJ whole genome shotgun (WGS) entry which is preliminary data.</text>
</comment>
<accession>A0A8K1CX57</accession>
<reference evidence="2" key="1">
    <citation type="submission" date="2019-03" db="EMBL/GenBank/DDBJ databases">
        <title>Long read genome sequence of the mycoparasitic Pythium oligandrum ATCC 38472 isolated from sugarbeet rhizosphere.</title>
        <authorList>
            <person name="Gaulin E."/>
        </authorList>
    </citation>
    <scope>NUCLEOTIDE SEQUENCE</scope>
    <source>
        <strain evidence="2">ATCC 38472_TT</strain>
    </source>
</reference>
<feature type="coiled-coil region" evidence="1">
    <location>
        <begin position="51"/>
        <end position="81"/>
    </location>
</feature>
<evidence type="ECO:0000313" key="3">
    <source>
        <dbReference type="Proteomes" id="UP000794436"/>
    </source>
</evidence>
<keyword evidence="3" id="KW-1185">Reference proteome</keyword>